<evidence type="ECO:0000256" key="10">
    <source>
        <dbReference type="SAM" id="MobiDB-lite"/>
    </source>
</evidence>
<evidence type="ECO:0000259" key="11">
    <source>
        <dbReference type="PROSITE" id="PS50157"/>
    </source>
</evidence>
<evidence type="ECO:0000256" key="3">
    <source>
        <dbReference type="ARBA" id="ARBA00022737"/>
    </source>
</evidence>
<feature type="region of interest" description="Disordered" evidence="10">
    <location>
        <begin position="185"/>
        <end position="273"/>
    </location>
</feature>
<keyword evidence="4 9" id="KW-0863">Zinc-finger</keyword>
<feature type="compositionally biased region" description="Basic and acidic residues" evidence="10">
    <location>
        <begin position="191"/>
        <end position="204"/>
    </location>
</feature>
<feature type="domain" description="C2H2-type" evidence="11">
    <location>
        <begin position="301"/>
        <end position="328"/>
    </location>
</feature>
<feature type="region of interest" description="Disordered" evidence="10">
    <location>
        <begin position="432"/>
        <end position="453"/>
    </location>
</feature>
<dbReference type="Ensembl" id="ENSPRET00000021062.1">
    <property type="protein sequence ID" value="ENSPREP00000020841.1"/>
    <property type="gene ID" value="ENSPREG00000014105.1"/>
</dbReference>
<reference evidence="13" key="1">
    <citation type="submission" date="2013-11" db="EMBL/GenBank/DDBJ databases">
        <title>The genomic landscape of the Guanapo guppy.</title>
        <authorList>
            <person name="Kuenstner A."/>
            <person name="Dreyer C."/>
        </authorList>
    </citation>
    <scope>NUCLEOTIDE SEQUENCE</scope>
    <source>
        <strain evidence="13">Guanapo</strain>
    </source>
</reference>
<keyword evidence="7" id="KW-0804">Transcription</keyword>
<sequence>MDQNISDEFGSEPSCWFWLKHFTFCWFQNPDELLDGTSAALQVESRSDESLPSLTGEKIRTLASGSVWVQKSAGSVGFMTLPLCVFGSADPIPARTESEKNLEAQEVSENLRPEPPGPPGPETQTTCRSPAARKKRNHSCNICSKSFLKPCLLREHMRVHIREGRLPDPADKVFWLHMRTGAQKKKTVMTMKEDEGVEDERRPGDPSTSDLVPDARNHGDQGGSQSEQQEEEDVSGLINSDGEEERWEPERRAGPKIRSDPPADGSATGKSKSCCPVCGRDCFKASALQKHLRIHSGERPFQCPTCRKSFVQHVHMTEHQRIHTGEKPFTCTVCSKSFTFSSALRRHQRVHTDARPFRCAVCPKTFKQLCVLKNHQLTHSGVRYQCPLCSKSFSRALELTYHIDVHSDAQPYYCSVCRKNLSGARIFRKHMRKHESDEPQLHPAAAEESTKNQ</sequence>
<evidence type="ECO:0000256" key="6">
    <source>
        <dbReference type="ARBA" id="ARBA00023015"/>
    </source>
</evidence>
<reference evidence="12" key="2">
    <citation type="submission" date="2025-08" db="UniProtKB">
        <authorList>
            <consortium name="Ensembl"/>
        </authorList>
    </citation>
    <scope>IDENTIFICATION</scope>
    <source>
        <strain evidence="12">Guanapo</strain>
    </source>
</reference>
<keyword evidence="5" id="KW-0862">Zinc</keyword>
<evidence type="ECO:0000256" key="7">
    <source>
        <dbReference type="ARBA" id="ARBA00023163"/>
    </source>
</evidence>
<evidence type="ECO:0000256" key="1">
    <source>
        <dbReference type="ARBA" id="ARBA00004123"/>
    </source>
</evidence>
<dbReference type="Bgee" id="ENSPREG00000014105">
    <property type="expression patterns" value="Expressed in head and 1 other cell type or tissue"/>
</dbReference>
<keyword evidence="6" id="KW-0805">Transcription regulation</keyword>
<feature type="domain" description="C2H2-type" evidence="11">
    <location>
        <begin position="357"/>
        <end position="384"/>
    </location>
</feature>
<dbReference type="PANTHER" id="PTHR16515">
    <property type="entry name" value="PR DOMAIN ZINC FINGER PROTEIN"/>
    <property type="match status" value="1"/>
</dbReference>
<evidence type="ECO:0000256" key="9">
    <source>
        <dbReference type="PROSITE-ProRule" id="PRU00042"/>
    </source>
</evidence>
<evidence type="ECO:0000256" key="4">
    <source>
        <dbReference type="ARBA" id="ARBA00022771"/>
    </source>
</evidence>
<dbReference type="AlphaFoldDB" id="A0A3P9PG15"/>
<dbReference type="InterPro" id="IPR036236">
    <property type="entry name" value="Znf_C2H2_sf"/>
</dbReference>
<keyword evidence="3" id="KW-0677">Repeat</keyword>
<dbReference type="Proteomes" id="UP000242638">
    <property type="component" value="Unassembled WGS sequence"/>
</dbReference>
<keyword evidence="2" id="KW-0479">Metal-binding</keyword>
<feature type="domain" description="C2H2-type" evidence="11">
    <location>
        <begin position="138"/>
        <end position="165"/>
    </location>
</feature>
<dbReference type="SMART" id="SM00355">
    <property type="entry name" value="ZnF_C2H2"/>
    <property type="match status" value="7"/>
</dbReference>
<feature type="domain" description="C2H2-type" evidence="11">
    <location>
        <begin position="384"/>
        <end position="411"/>
    </location>
</feature>
<feature type="region of interest" description="Disordered" evidence="10">
    <location>
        <begin position="98"/>
        <end position="135"/>
    </location>
</feature>
<dbReference type="GO" id="GO:0010468">
    <property type="term" value="P:regulation of gene expression"/>
    <property type="evidence" value="ECO:0007669"/>
    <property type="project" value="TreeGrafter"/>
</dbReference>
<evidence type="ECO:0000256" key="5">
    <source>
        <dbReference type="ARBA" id="ARBA00022833"/>
    </source>
</evidence>
<dbReference type="SUPFAM" id="SSF57667">
    <property type="entry name" value="beta-beta-alpha zinc fingers"/>
    <property type="match status" value="4"/>
</dbReference>
<dbReference type="PROSITE" id="PS00028">
    <property type="entry name" value="ZINC_FINGER_C2H2_1"/>
    <property type="match status" value="7"/>
</dbReference>
<accession>A0A3P9PG15</accession>
<dbReference type="PANTHER" id="PTHR16515:SF66">
    <property type="entry name" value="C2H2-TYPE DOMAIN-CONTAINING PROTEIN"/>
    <property type="match status" value="1"/>
</dbReference>
<dbReference type="GO" id="GO:0005634">
    <property type="term" value="C:nucleus"/>
    <property type="evidence" value="ECO:0007669"/>
    <property type="project" value="UniProtKB-SubCell"/>
</dbReference>
<keyword evidence="8" id="KW-0539">Nucleus</keyword>
<dbReference type="InterPro" id="IPR013087">
    <property type="entry name" value="Znf_C2H2_type"/>
</dbReference>
<feature type="domain" description="C2H2-type" evidence="11">
    <location>
        <begin position="329"/>
        <end position="356"/>
    </location>
</feature>
<evidence type="ECO:0000256" key="2">
    <source>
        <dbReference type="ARBA" id="ARBA00022723"/>
    </source>
</evidence>
<dbReference type="Pfam" id="PF00096">
    <property type="entry name" value="zf-C2H2"/>
    <property type="match status" value="5"/>
</dbReference>
<dbReference type="GeneTree" id="ENSGT00940000154308"/>
<dbReference type="PROSITE" id="PS50157">
    <property type="entry name" value="ZINC_FINGER_C2H2_2"/>
    <property type="match status" value="7"/>
</dbReference>
<feature type="domain" description="C2H2-type" evidence="11">
    <location>
        <begin position="273"/>
        <end position="300"/>
    </location>
</feature>
<feature type="domain" description="C2H2-type" evidence="11">
    <location>
        <begin position="412"/>
        <end position="439"/>
    </location>
</feature>
<proteinExistence type="predicted"/>
<evidence type="ECO:0000313" key="13">
    <source>
        <dbReference type="Proteomes" id="UP000242638"/>
    </source>
</evidence>
<feature type="compositionally biased region" description="Basic and acidic residues" evidence="10">
    <location>
        <begin position="248"/>
        <end position="261"/>
    </location>
</feature>
<evidence type="ECO:0000256" key="8">
    <source>
        <dbReference type="ARBA" id="ARBA00023242"/>
    </source>
</evidence>
<dbReference type="Gene3D" id="3.30.160.60">
    <property type="entry name" value="Classic Zinc Finger"/>
    <property type="match status" value="6"/>
</dbReference>
<dbReference type="FunFam" id="3.30.160.60:FF:002343">
    <property type="entry name" value="Zinc finger protein 33A"/>
    <property type="match status" value="1"/>
</dbReference>
<reference evidence="12" key="3">
    <citation type="submission" date="2025-09" db="UniProtKB">
        <authorList>
            <consortium name="Ensembl"/>
        </authorList>
    </citation>
    <scope>IDENTIFICATION</scope>
    <source>
        <strain evidence="12">Guanapo</strain>
    </source>
</reference>
<evidence type="ECO:0000313" key="12">
    <source>
        <dbReference type="Ensembl" id="ENSPREP00000020841.1"/>
    </source>
</evidence>
<dbReference type="FunFam" id="3.30.160.60:FF:000286">
    <property type="entry name" value="Zinc finger protein 770"/>
    <property type="match status" value="1"/>
</dbReference>
<dbReference type="FunFam" id="3.30.160.60:FF:000358">
    <property type="entry name" value="zinc finger protein 24"/>
    <property type="match status" value="1"/>
</dbReference>
<dbReference type="GO" id="GO:0008270">
    <property type="term" value="F:zinc ion binding"/>
    <property type="evidence" value="ECO:0007669"/>
    <property type="project" value="UniProtKB-KW"/>
</dbReference>
<organism evidence="12 13">
    <name type="scientific">Poecilia reticulata</name>
    <name type="common">Guppy</name>
    <name type="synonym">Acanthophacelus reticulatus</name>
    <dbReference type="NCBI Taxonomy" id="8081"/>
    <lineage>
        <taxon>Eukaryota</taxon>
        <taxon>Metazoa</taxon>
        <taxon>Chordata</taxon>
        <taxon>Craniata</taxon>
        <taxon>Vertebrata</taxon>
        <taxon>Euteleostomi</taxon>
        <taxon>Actinopterygii</taxon>
        <taxon>Neopterygii</taxon>
        <taxon>Teleostei</taxon>
        <taxon>Neoteleostei</taxon>
        <taxon>Acanthomorphata</taxon>
        <taxon>Ovalentaria</taxon>
        <taxon>Atherinomorphae</taxon>
        <taxon>Cyprinodontiformes</taxon>
        <taxon>Poeciliidae</taxon>
        <taxon>Poeciliinae</taxon>
        <taxon>Poecilia</taxon>
    </lineage>
</organism>
<keyword evidence="13" id="KW-1185">Reference proteome</keyword>
<name>A0A3P9PG15_POERE</name>
<comment type="subcellular location">
    <subcellularLocation>
        <location evidence="1">Nucleus</location>
    </subcellularLocation>
</comment>
<protein>
    <recommendedName>
        <fullName evidence="11">C2H2-type domain-containing protein</fullName>
    </recommendedName>
</protein>
<dbReference type="InterPro" id="IPR050331">
    <property type="entry name" value="Zinc_finger"/>
</dbReference>